<dbReference type="SUPFAM" id="SSF58104">
    <property type="entry name" value="Methyl-accepting chemotaxis protein (MCP) signaling domain"/>
    <property type="match status" value="1"/>
</dbReference>
<dbReference type="PROSITE" id="PS50111">
    <property type="entry name" value="CHEMOTAXIS_TRANSDUC_2"/>
    <property type="match status" value="1"/>
</dbReference>
<keyword evidence="6" id="KW-1185">Reference proteome</keyword>
<reference evidence="5 6" key="1">
    <citation type="submission" date="2021-03" db="EMBL/GenBank/DDBJ databases">
        <title>Genomic Encyclopedia of Type Strains, Phase IV (KMG-IV): sequencing the most valuable type-strain genomes for metagenomic binning, comparative biology and taxonomic classification.</title>
        <authorList>
            <person name="Goeker M."/>
        </authorList>
    </citation>
    <scope>NUCLEOTIDE SEQUENCE [LARGE SCALE GENOMIC DNA]</scope>
    <source>
        <strain evidence="5 6">DSM 28650</strain>
    </source>
</reference>
<dbReference type="Pfam" id="PF00015">
    <property type="entry name" value="MCPsignal"/>
    <property type="match status" value="1"/>
</dbReference>
<dbReference type="Proteomes" id="UP001519308">
    <property type="component" value="Unassembled WGS sequence"/>
</dbReference>
<accession>A0ABS4K695</accession>
<evidence type="ECO:0000256" key="1">
    <source>
        <dbReference type="ARBA" id="ARBA00023224"/>
    </source>
</evidence>
<sequence>MSELIQQDKVKKKNIMGVMKATFTATLFLLIIASVVEGSALALILKTVTSSRNLFIIAVLCIISNLVLAFLIFIIAMTVIKKASGNFSQAAKAVSSGDLSMNIEKKDLKFLGKFADHMNSMTSEMRKVIHGSYELTKSMVKSSLDMSEKVRQATDTVDVLTSTIDEIAKGVTNQVAETQKSVDKIEALSEHIDAVSTSYHHMMTEASSVSSLNKEGLKTVKELKTESDNYNLSSEKIFEAIENLTVTLGSIGLFVDSIQNIADQTNLLALNAAIEAARAGESGRGFAVVAEEVRKLAEESRRSTEEIKTTMQNIQKDSQEAINAMKSMKNVSKEQLEAVDKTEDSFTKIAKSIESIIEKINHTNDAIREMEILKKDAISSIESSTKVSELTAAASEELSASVASQLDIFRDMSKSAEELNTLAHNMDEGLKKYKL</sequence>
<evidence type="ECO:0000313" key="6">
    <source>
        <dbReference type="Proteomes" id="UP001519308"/>
    </source>
</evidence>
<evidence type="ECO:0000256" key="3">
    <source>
        <dbReference type="SAM" id="Phobius"/>
    </source>
</evidence>
<feature type="domain" description="Methyl-accepting transducer" evidence="4">
    <location>
        <begin position="149"/>
        <end position="399"/>
    </location>
</feature>
<keyword evidence="3" id="KW-0812">Transmembrane</keyword>
<dbReference type="EMBL" id="JAGGLL010000026">
    <property type="protein sequence ID" value="MBP2023306.1"/>
    <property type="molecule type" value="Genomic_DNA"/>
</dbReference>
<dbReference type="PANTHER" id="PTHR32089">
    <property type="entry name" value="METHYL-ACCEPTING CHEMOTAXIS PROTEIN MCPB"/>
    <property type="match status" value="1"/>
</dbReference>
<dbReference type="Gene3D" id="1.10.287.950">
    <property type="entry name" value="Methyl-accepting chemotaxis protein"/>
    <property type="match status" value="1"/>
</dbReference>
<dbReference type="Gene3D" id="6.10.340.10">
    <property type="match status" value="1"/>
</dbReference>
<evidence type="ECO:0000256" key="2">
    <source>
        <dbReference type="PROSITE-ProRule" id="PRU00284"/>
    </source>
</evidence>
<dbReference type="RefSeq" id="WP_021281882.1">
    <property type="nucleotide sequence ID" value="NZ_JAGGLL010000026.1"/>
</dbReference>
<dbReference type="SMART" id="SM00283">
    <property type="entry name" value="MA"/>
    <property type="match status" value="1"/>
</dbReference>
<keyword evidence="3" id="KW-1133">Transmembrane helix</keyword>
<dbReference type="PANTHER" id="PTHR32089:SF112">
    <property type="entry name" value="LYSOZYME-LIKE PROTEIN-RELATED"/>
    <property type="match status" value="1"/>
</dbReference>
<protein>
    <submittedName>
        <fullName evidence="5">Methyl-accepting chemotaxis protein</fullName>
    </submittedName>
</protein>
<evidence type="ECO:0000259" key="4">
    <source>
        <dbReference type="PROSITE" id="PS50111"/>
    </source>
</evidence>
<organism evidence="5 6">
    <name type="scientific">Clostridium punense</name>
    <dbReference type="NCBI Taxonomy" id="1054297"/>
    <lineage>
        <taxon>Bacteria</taxon>
        <taxon>Bacillati</taxon>
        <taxon>Bacillota</taxon>
        <taxon>Clostridia</taxon>
        <taxon>Eubacteriales</taxon>
        <taxon>Clostridiaceae</taxon>
        <taxon>Clostridium</taxon>
    </lineage>
</organism>
<gene>
    <name evidence="5" type="ORF">J2Z44_003143</name>
</gene>
<name>A0ABS4K695_9CLOT</name>
<proteinExistence type="predicted"/>
<dbReference type="InterPro" id="IPR004089">
    <property type="entry name" value="MCPsignal_dom"/>
</dbReference>
<evidence type="ECO:0000313" key="5">
    <source>
        <dbReference type="EMBL" id="MBP2023306.1"/>
    </source>
</evidence>
<feature type="transmembrane region" description="Helical" evidence="3">
    <location>
        <begin position="54"/>
        <end position="80"/>
    </location>
</feature>
<keyword evidence="1 2" id="KW-0807">Transducer</keyword>
<keyword evidence="3" id="KW-0472">Membrane</keyword>
<comment type="caution">
    <text evidence="5">The sequence shown here is derived from an EMBL/GenBank/DDBJ whole genome shotgun (WGS) entry which is preliminary data.</text>
</comment>